<evidence type="ECO:0000256" key="1">
    <source>
        <dbReference type="ARBA" id="ARBA00004141"/>
    </source>
</evidence>
<dbReference type="OrthoDB" id="3936451at2759"/>
<evidence type="ECO:0000256" key="3">
    <source>
        <dbReference type="ARBA" id="ARBA00022989"/>
    </source>
</evidence>
<dbReference type="Proteomes" id="UP000322873">
    <property type="component" value="Unassembled WGS sequence"/>
</dbReference>
<dbReference type="InterPro" id="IPR049326">
    <property type="entry name" value="Rhodopsin_dom_fungi"/>
</dbReference>
<evidence type="ECO:0000313" key="9">
    <source>
        <dbReference type="EMBL" id="KAA8570270.1"/>
    </source>
</evidence>
<feature type="domain" description="Rhodopsin" evidence="8">
    <location>
        <begin position="26"/>
        <end position="267"/>
    </location>
</feature>
<evidence type="ECO:0000256" key="4">
    <source>
        <dbReference type="ARBA" id="ARBA00023136"/>
    </source>
</evidence>
<feature type="compositionally biased region" description="Polar residues" evidence="6">
    <location>
        <begin position="446"/>
        <end position="458"/>
    </location>
</feature>
<feature type="transmembrane region" description="Helical" evidence="7">
    <location>
        <begin position="121"/>
        <end position="140"/>
    </location>
</feature>
<comment type="caution">
    <text evidence="9">The sequence shown here is derived from an EMBL/GenBank/DDBJ whole genome shotgun (WGS) entry which is preliminary data.</text>
</comment>
<gene>
    <name evidence="9" type="ORF">EYC84_002580</name>
</gene>
<dbReference type="Pfam" id="PF20684">
    <property type="entry name" value="Fung_rhodopsin"/>
    <property type="match status" value="1"/>
</dbReference>
<evidence type="ECO:0000313" key="10">
    <source>
        <dbReference type="Proteomes" id="UP000322873"/>
    </source>
</evidence>
<organism evidence="9 10">
    <name type="scientific">Monilinia fructicola</name>
    <name type="common">Brown rot fungus</name>
    <name type="synonym">Ciboria fructicola</name>
    <dbReference type="NCBI Taxonomy" id="38448"/>
    <lineage>
        <taxon>Eukaryota</taxon>
        <taxon>Fungi</taxon>
        <taxon>Dikarya</taxon>
        <taxon>Ascomycota</taxon>
        <taxon>Pezizomycotina</taxon>
        <taxon>Leotiomycetes</taxon>
        <taxon>Helotiales</taxon>
        <taxon>Sclerotiniaceae</taxon>
        <taxon>Monilinia</taxon>
    </lineage>
</organism>
<keyword evidence="4 7" id="KW-0472">Membrane</keyword>
<feature type="transmembrane region" description="Helical" evidence="7">
    <location>
        <begin position="171"/>
        <end position="191"/>
    </location>
</feature>
<evidence type="ECO:0000259" key="8">
    <source>
        <dbReference type="Pfam" id="PF20684"/>
    </source>
</evidence>
<accession>A0A5M9JNP2</accession>
<feature type="transmembrane region" description="Helical" evidence="7">
    <location>
        <begin position="42"/>
        <end position="60"/>
    </location>
</feature>
<dbReference type="InterPro" id="IPR052337">
    <property type="entry name" value="SAT4-like"/>
</dbReference>
<name>A0A5M9JNP2_MONFR</name>
<dbReference type="GO" id="GO:0016020">
    <property type="term" value="C:membrane"/>
    <property type="evidence" value="ECO:0007669"/>
    <property type="project" value="UniProtKB-SubCell"/>
</dbReference>
<keyword evidence="3 7" id="KW-1133">Transmembrane helix</keyword>
<dbReference type="EMBL" id="VICG01000007">
    <property type="protein sequence ID" value="KAA8570270.1"/>
    <property type="molecule type" value="Genomic_DNA"/>
</dbReference>
<dbReference type="PANTHER" id="PTHR33048">
    <property type="entry name" value="PTH11-LIKE INTEGRAL MEMBRANE PROTEIN (AFU_ORTHOLOGUE AFUA_5G11245)"/>
    <property type="match status" value="1"/>
</dbReference>
<proteinExistence type="inferred from homology"/>
<dbReference type="AlphaFoldDB" id="A0A5M9JNP2"/>
<evidence type="ECO:0000256" key="6">
    <source>
        <dbReference type="SAM" id="MobiDB-lite"/>
    </source>
</evidence>
<evidence type="ECO:0000256" key="7">
    <source>
        <dbReference type="SAM" id="Phobius"/>
    </source>
</evidence>
<keyword evidence="2 7" id="KW-0812">Transmembrane</keyword>
<evidence type="ECO:0000256" key="2">
    <source>
        <dbReference type="ARBA" id="ARBA00022692"/>
    </source>
</evidence>
<comment type="similarity">
    <text evidence="5">Belongs to the SAT4 family.</text>
</comment>
<dbReference type="VEuPathDB" id="FungiDB:MFRU_005g03630"/>
<keyword evidence="10" id="KW-1185">Reference proteome</keyword>
<evidence type="ECO:0000256" key="5">
    <source>
        <dbReference type="ARBA" id="ARBA00038359"/>
    </source>
</evidence>
<feature type="region of interest" description="Disordered" evidence="6">
    <location>
        <begin position="444"/>
        <end position="471"/>
    </location>
</feature>
<sequence>MAKDRGSEIAVTLWVFVGLSWFFVFLRFIVRSCITRSWKWDDSLLAVSLALYTLYGAIGLRSVKFGSGQHTDQVSLEEVSKALQAWWFDEMLYVLTTFFVRLSISVFLLRLSTRSLHKKIIYATQATLVTFTLLLTTLVLCQCSPIDYFWKQYQGSVGSCIDANIVSGVSIAHSAVGFAVDWTLGVLPIWVMWDVKISIRLKFLVASVLSLGLLAGIATLVRIPLIKNLAGADDFLYATTDVAIWSTIEPGLGIIAFSGATLRPLLRYFFPSTFCSLSPAESIGQHIQPYRTTYTDRPHYHFNKNLNANKKSSIYRDSNSTYKTFDKDLRASSYPSPTSTVFDSTRSSQITVGSFTGKESYASMSTIREAMISGFGIREEDEETIIGEEREGDGKNKSIGVQLMGKEVVNVDEEMDIGTIGMGPGRSLTNSVVEPTDEIEWPLRRGSQSTETLRNSKTSQKEWPPRTRSVSIRTLISPRRSREVSTKDFSDIV</sequence>
<feature type="transmembrane region" description="Helical" evidence="7">
    <location>
        <begin position="203"/>
        <end position="223"/>
    </location>
</feature>
<comment type="subcellular location">
    <subcellularLocation>
        <location evidence="1">Membrane</location>
        <topology evidence="1">Multi-pass membrane protein</topology>
    </subcellularLocation>
</comment>
<dbReference type="PANTHER" id="PTHR33048:SF96">
    <property type="entry name" value="INTEGRAL MEMBRANE PROTEIN"/>
    <property type="match status" value="1"/>
</dbReference>
<reference evidence="9 10" key="1">
    <citation type="submission" date="2019-06" db="EMBL/GenBank/DDBJ databases">
        <title>Genome Sequence of the Brown Rot Fungal Pathogen Monilinia fructicola.</title>
        <authorList>
            <person name="De Miccolis Angelini R.M."/>
            <person name="Landi L."/>
            <person name="Abate D."/>
            <person name="Pollastro S."/>
            <person name="Romanazzi G."/>
            <person name="Faretra F."/>
        </authorList>
    </citation>
    <scope>NUCLEOTIDE SEQUENCE [LARGE SCALE GENOMIC DNA]</scope>
    <source>
        <strain evidence="9 10">Mfrc123</strain>
    </source>
</reference>
<feature type="transmembrane region" description="Helical" evidence="7">
    <location>
        <begin position="12"/>
        <end position="30"/>
    </location>
</feature>
<protein>
    <recommendedName>
        <fullName evidence="8">Rhodopsin domain-containing protein</fullName>
    </recommendedName>
</protein>
<feature type="transmembrane region" description="Helical" evidence="7">
    <location>
        <begin position="91"/>
        <end position="109"/>
    </location>
</feature>